<accession>A0A914GW70</accession>
<sequence>MLKPGQHNSLVSLIVEDGAHHYDLRGEHPADTESVREVAHQTLDCGGARAAARAKAHGARAHFACRVCIMTLTKR</sequence>
<reference evidence="2" key="1">
    <citation type="submission" date="2022-11" db="UniProtKB">
        <authorList>
            <consortium name="WormBaseParasite"/>
        </authorList>
    </citation>
    <scope>IDENTIFICATION</scope>
</reference>
<keyword evidence="1" id="KW-1185">Reference proteome</keyword>
<dbReference type="AlphaFoldDB" id="A0A914GW70"/>
<dbReference type="WBParaSite" id="Gr19_v10_g11753.t1">
    <property type="protein sequence ID" value="Gr19_v10_g11753.t1"/>
    <property type="gene ID" value="Gr19_v10_g11753"/>
</dbReference>
<dbReference type="Proteomes" id="UP000887572">
    <property type="component" value="Unplaced"/>
</dbReference>
<evidence type="ECO:0000313" key="1">
    <source>
        <dbReference type="Proteomes" id="UP000887572"/>
    </source>
</evidence>
<proteinExistence type="predicted"/>
<name>A0A914GW70_GLORO</name>
<evidence type="ECO:0000313" key="2">
    <source>
        <dbReference type="WBParaSite" id="Gr19_v10_g11753.t1"/>
    </source>
</evidence>
<protein>
    <submittedName>
        <fullName evidence="2">Uncharacterized protein</fullName>
    </submittedName>
</protein>
<organism evidence="1 2">
    <name type="scientific">Globodera rostochiensis</name>
    <name type="common">Golden nematode worm</name>
    <name type="synonym">Heterodera rostochiensis</name>
    <dbReference type="NCBI Taxonomy" id="31243"/>
    <lineage>
        <taxon>Eukaryota</taxon>
        <taxon>Metazoa</taxon>
        <taxon>Ecdysozoa</taxon>
        <taxon>Nematoda</taxon>
        <taxon>Chromadorea</taxon>
        <taxon>Rhabditida</taxon>
        <taxon>Tylenchina</taxon>
        <taxon>Tylenchomorpha</taxon>
        <taxon>Tylenchoidea</taxon>
        <taxon>Heteroderidae</taxon>
        <taxon>Heteroderinae</taxon>
        <taxon>Globodera</taxon>
    </lineage>
</organism>